<dbReference type="STRING" id="1661398.A0A482VCN8"/>
<evidence type="ECO:0000313" key="8">
    <source>
        <dbReference type="EMBL" id="RZB41079.1"/>
    </source>
</evidence>
<feature type="non-terminal residue" evidence="8">
    <location>
        <position position="332"/>
    </location>
</feature>
<keyword evidence="5 6" id="KW-0636">Prenylation</keyword>
<comment type="similarity">
    <text evidence="1 6">Belongs to the small GTPase superfamily. Rab family.</text>
</comment>
<dbReference type="GO" id="GO:0005764">
    <property type="term" value="C:lysosome"/>
    <property type="evidence" value="ECO:0007669"/>
    <property type="project" value="TreeGrafter"/>
</dbReference>
<evidence type="ECO:0000313" key="9">
    <source>
        <dbReference type="Proteomes" id="UP000292052"/>
    </source>
</evidence>
<dbReference type="PROSITE" id="PS51421">
    <property type="entry name" value="RAS"/>
    <property type="match status" value="1"/>
</dbReference>
<keyword evidence="3 6" id="KW-0342">GTP-binding</keyword>
<evidence type="ECO:0000256" key="4">
    <source>
        <dbReference type="ARBA" id="ARBA00023288"/>
    </source>
</evidence>
<keyword evidence="9" id="KW-1185">Reference proteome</keyword>
<feature type="compositionally biased region" description="Polar residues" evidence="7">
    <location>
        <begin position="59"/>
        <end position="74"/>
    </location>
</feature>
<dbReference type="Proteomes" id="UP000292052">
    <property type="component" value="Unassembled WGS sequence"/>
</dbReference>
<dbReference type="InterPro" id="IPR030697">
    <property type="entry name" value="Rab29/Rab38/Rab32"/>
</dbReference>
<dbReference type="InterPro" id="IPR001806">
    <property type="entry name" value="Small_GTPase"/>
</dbReference>
<comment type="function">
    <text evidence="6">The small GTPases Rab are key regulators in vesicle trafficking.</text>
</comment>
<dbReference type="OrthoDB" id="245989at2759"/>
<keyword evidence="2 6" id="KW-0547">Nucleotide-binding</keyword>
<feature type="region of interest" description="Disordered" evidence="7">
    <location>
        <begin position="1"/>
        <end position="117"/>
    </location>
</feature>
<dbReference type="SUPFAM" id="SSF52540">
    <property type="entry name" value="P-loop containing nucleoside triphosphate hydrolases"/>
    <property type="match status" value="1"/>
</dbReference>
<dbReference type="CDD" id="cd04107">
    <property type="entry name" value="Rab32_Rab38"/>
    <property type="match status" value="1"/>
</dbReference>
<dbReference type="PANTHER" id="PTHR47981:SF39">
    <property type="entry name" value="RAS-RELATED PROTEIN RAB"/>
    <property type="match status" value="1"/>
</dbReference>
<dbReference type="NCBIfam" id="TIGR00231">
    <property type="entry name" value="small_GTP"/>
    <property type="match status" value="1"/>
</dbReference>
<dbReference type="InterPro" id="IPR027417">
    <property type="entry name" value="P-loop_NTPase"/>
</dbReference>
<evidence type="ECO:0000256" key="7">
    <source>
        <dbReference type="SAM" id="MobiDB-lite"/>
    </source>
</evidence>
<dbReference type="PROSITE" id="PS51419">
    <property type="entry name" value="RAB"/>
    <property type="match status" value="1"/>
</dbReference>
<dbReference type="GO" id="GO:0090385">
    <property type="term" value="P:phagosome-lysosome fusion"/>
    <property type="evidence" value="ECO:0007669"/>
    <property type="project" value="TreeGrafter"/>
</dbReference>
<dbReference type="PANTHER" id="PTHR47981">
    <property type="entry name" value="RAB FAMILY"/>
    <property type="match status" value="1"/>
</dbReference>
<evidence type="ECO:0000256" key="3">
    <source>
        <dbReference type="ARBA" id="ARBA00023134"/>
    </source>
</evidence>
<dbReference type="AlphaFoldDB" id="A0A482VCN8"/>
<dbReference type="SMART" id="SM00176">
    <property type="entry name" value="RAN"/>
    <property type="match status" value="1"/>
</dbReference>
<dbReference type="Pfam" id="PF00071">
    <property type="entry name" value="Ras"/>
    <property type="match status" value="1"/>
</dbReference>
<dbReference type="EMBL" id="QDEB01113794">
    <property type="protein sequence ID" value="RZB41079.1"/>
    <property type="molecule type" value="Genomic_DNA"/>
</dbReference>
<dbReference type="GO" id="GO:0045335">
    <property type="term" value="C:phagocytic vesicle"/>
    <property type="evidence" value="ECO:0007669"/>
    <property type="project" value="TreeGrafter"/>
</dbReference>
<keyword evidence="6" id="KW-0472">Membrane</keyword>
<feature type="compositionally biased region" description="Basic residues" evidence="7">
    <location>
        <begin position="32"/>
        <end position="52"/>
    </location>
</feature>
<feature type="compositionally biased region" description="Polar residues" evidence="7">
    <location>
        <begin position="85"/>
        <end position="95"/>
    </location>
</feature>
<dbReference type="Gene3D" id="3.40.50.300">
    <property type="entry name" value="P-loop containing nucleotide triphosphate hydrolases"/>
    <property type="match status" value="1"/>
</dbReference>
<evidence type="ECO:0000256" key="2">
    <source>
        <dbReference type="ARBA" id="ARBA00022741"/>
    </source>
</evidence>
<evidence type="ECO:0000256" key="1">
    <source>
        <dbReference type="ARBA" id="ARBA00006270"/>
    </source>
</evidence>
<name>A0A482VCN8_ASBVE</name>
<dbReference type="GO" id="GO:0005525">
    <property type="term" value="F:GTP binding"/>
    <property type="evidence" value="ECO:0007669"/>
    <property type="project" value="UniProtKB-UniRule"/>
</dbReference>
<dbReference type="FunFam" id="3.40.50.300:FF:000222">
    <property type="entry name" value="RAB32, member RAS oncogene family"/>
    <property type="match status" value="1"/>
</dbReference>
<gene>
    <name evidence="8" type="ORF">BDFB_000115</name>
</gene>
<organism evidence="8 9">
    <name type="scientific">Asbolus verrucosus</name>
    <name type="common">Desert ironclad beetle</name>
    <dbReference type="NCBI Taxonomy" id="1661398"/>
    <lineage>
        <taxon>Eukaryota</taxon>
        <taxon>Metazoa</taxon>
        <taxon>Ecdysozoa</taxon>
        <taxon>Arthropoda</taxon>
        <taxon>Hexapoda</taxon>
        <taxon>Insecta</taxon>
        <taxon>Pterygota</taxon>
        <taxon>Neoptera</taxon>
        <taxon>Endopterygota</taxon>
        <taxon>Coleoptera</taxon>
        <taxon>Polyphaga</taxon>
        <taxon>Cucujiformia</taxon>
        <taxon>Tenebrionidae</taxon>
        <taxon>Pimeliinae</taxon>
        <taxon>Asbolus</taxon>
    </lineage>
</organism>
<comment type="subcellular location">
    <subcellularLocation>
        <location evidence="6">Membrane</location>
        <topology evidence="6">Lipid-anchor</topology>
    </subcellularLocation>
</comment>
<evidence type="ECO:0000256" key="5">
    <source>
        <dbReference type="ARBA" id="ARBA00023289"/>
    </source>
</evidence>
<dbReference type="GO" id="GO:0003924">
    <property type="term" value="F:GTPase activity"/>
    <property type="evidence" value="ECO:0007669"/>
    <property type="project" value="UniProtKB-UniRule"/>
</dbReference>
<dbReference type="SMART" id="SM00174">
    <property type="entry name" value="RHO"/>
    <property type="match status" value="1"/>
</dbReference>
<feature type="compositionally biased region" description="Basic and acidic residues" evidence="7">
    <location>
        <begin position="96"/>
        <end position="108"/>
    </location>
</feature>
<comment type="caution">
    <text evidence="8">The sequence shown here is derived from an EMBL/GenBank/DDBJ whole genome shotgun (WGS) entry which is preliminary data.</text>
</comment>
<sequence length="332" mass="37331">MKSEEKSEETVVEVTHTEKRTKKVVIPPKSPKLSKPKKTHFLIKKFKFKSKSPSRESKGTGQVSLSLPSASLGRQTPEGDDSFMFSKSVSETNLTESRKSAENVKDADTSSVNVDTSQNRLCTEVPERTKSLENLKDMPAYGDLIVDPAATTSYANKTTERKDHLYKILVIGDLGAGKTSIIKRYVHRFFTQHYRATIGVDFALKVLNWDENTLIRLQLWDIAGQERYGNMTRVYYKEAVGAFIVFDVTRVNTFESVAKWKADLDSKVQLSDGSPIPCVLLANKCDQPKEGLVNNSHKMDEYCKENGFTAWFETSAKDNINIDEAARALVNK</sequence>
<reference evidence="8 9" key="1">
    <citation type="submission" date="2017-03" db="EMBL/GenBank/DDBJ databases">
        <title>Genome of the blue death feigning beetle - Asbolus verrucosus.</title>
        <authorList>
            <person name="Rider S.D."/>
        </authorList>
    </citation>
    <scope>NUCLEOTIDE SEQUENCE [LARGE SCALE GENOMIC DNA]</scope>
    <source>
        <strain evidence="8">Butters</strain>
        <tissue evidence="8">Head and leg muscle</tissue>
    </source>
</reference>
<protein>
    <recommendedName>
        <fullName evidence="6">Ras-related protein Rab</fullName>
    </recommendedName>
</protein>
<dbReference type="GO" id="GO:0005802">
    <property type="term" value="C:trans-Golgi network"/>
    <property type="evidence" value="ECO:0007669"/>
    <property type="project" value="UniProtKB-UniRule"/>
</dbReference>
<dbReference type="SMART" id="SM00175">
    <property type="entry name" value="RAB"/>
    <property type="match status" value="1"/>
</dbReference>
<dbReference type="InterPro" id="IPR005225">
    <property type="entry name" value="Small_GTP-bd"/>
</dbReference>
<keyword evidence="4 6" id="KW-0449">Lipoprotein</keyword>
<evidence type="ECO:0000256" key="6">
    <source>
        <dbReference type="RuleBase" id="RU367128"/>
    </source>
</evidence>
<dbReference type="PRINTS" id="PR00449">
    <property type="entry name" value="RASTRNSFRMNG"/>
</dbReference>
<dbReference type="SMART" id="SM00173">
    <property type="entry name" value="RAS"/>
    <property type="match status" value="1"/>
</dbReference>
<accession>A0A482VCN8</accession>
<proteinExistence type="inferred from homology"/>
<dbReference type="GO" id="GO:0016020">
    <property type="term" value="C:membrane"/>
    <property type="evidence" value="ECO:0007669"/>
    <property type="project" value="UniProtKB-SubCell"/>
</dbReference>
<dbReference type="GO" id="GO:0005770">
    <property type="term" value="C:late endosome"/>
    <property type="evidence" value="ECO:0007669"/>
    <property type="project" value="TreeGrafter"/>
</dbReference>
<dbReference type="GO" id="GO:0008333">
    <property type="term" value="P:endosome to lysosome transport"/>
    <property type="evidence" value="ECO:0007669"/>
    <property type="project" value="TreeGrafter"/>
</dbReference>